<dbReference type="AlphaFoldDB" id="A0A1Z4V949"/>
<dbReference type="Proteomes" id="UP000218702">
    <property type="component" value="Chromosome"/>
</dbReference>
<name>A0A1Z4V949_9CYAN</name>
<gene>
    <name evidence="1" type="ORF">NIES806_43340</name>
</gene>
<evidence type="ECO:0000313" key="1">
    <source>
        <dbReference type="EMBL" id="BAZ88100.1"/>
    </source>
</evidence>
<dbReference type="EMBL" id="AP018316">
    <property type="protein sequence ID" value="BAZ88100.1"/>
    <property type="molecule type" value="Genomic_DNA"/>
</dbReference>
<reference evidence="1 2" key="1">
    <citation type="submission" date="2017-06" db="EMBL/GenBank/DDBJ databases">
        <title>Genome sequencing of cyanobaciteial culture collection at National Institute for Environmental Studies (NIES).</title>
        <authorList>
            <person name="Hirose Y."/>
            <person name="Shimura Y."/>
            <person name="Fujisawa T."/>
            <person name="Nakamura Y."/>
            <person name="Kawachi M."/>
        </authorList>
    </citation>
    <scope>NUCLEOTIDE SEQUENCE [LARGE SCALE GENOMIC DNA]</scope>
    <source>
        <strain evidence="1 2">NIES-806</strain>
    </source>
</reference>
<evidence type="ECO:0000313" key="2">
    <source>
        <dbReference type="Proteomes" id="UP000218702"/>
    </source>
</evidence>
<sequence>MTIAIESLQKVKSAQIGVQVVISWCCLGYP</sequence>
<dbReference type="KEGG" id="dcm:NIES806_43340"/>
<keyword evidence="2" id="KW-1185">Reference proteome</keyword>
<organism evidence="1 2">
    <name type="scientific">Dolichospermum compactum NIES-806</name>
    <dbReference type="NCBI Taxonomy" id="1973481"/>
    <lineage>
        <taxon>Bacteria</taxon>
        <taxon>Bacillati</taxon>
        <taxon>Cyanobacteriota</taxon>
        <taxon>Cyanophyceae</taxon>
        <taxon>Nostocales</taxon>
        <taxon>Aphanizomenonaceae</taxon>
        <taxon>Dolichospermum</taxon>
        <taxon>Dolichospermum compactum</taxon>
    </lineage>
</organism>
<accession>A0A1Z4V949</accession>
<protein>
    <submittedName>
        <fullName evidence="1">Uncharacterized protein</fullName>
    </submittedName>
</protein>
<proteinExistence type="predicted"/>